<name>A0AAV7RFK1_PLEWA</name>
<proteinExistence type="predicted"/>
<organism evidence="2 3">
    <name type="scientific">Pleurodeles waltl</name>
    <name type="common">Iberian ribbed newt</name>
    <dbReference type="NCBI Taxonomy" id="8319"/>
    <lineage>
        <taxon>Eukaryota</taxon>
        <taxon>Metazoa</taxon>
        <taxon>Chordata</taxon>
        <taxon>Craniata</taxon>
        <taxon>Vertebrata</taxon>
        <taxon>Euteleostomi</taxon>
        <taxon>Amphibia</taxon>
        <taxon>Batrachia</taxon>
        <taxon>Caudata</taxon>
        <taxon>Salamandroidea</taxon>
        <taxon>Salamandridae</taxon>
        <taxon>Pleurodelinae</taxon>
        <taxon>Pleurodeles</taxon>
    </lineage>
</organism>
<dbReference type="EMBL" id="JANPWB010000009">
    <property type="protein sequence ID" value="KAJ1150280.1"/>
    <property type="molecule type" value="Genomic_DNA"/>
</dbReference>
<evidence type="ECO:0000313" key="2">
    <source>
        <dbReference type="EMBL" id="KAJ1150280.1"/>
    </source>
</evidence>
<keyword evidence="3" id="KW-1185">Reference proteome</keyword>
<evidence type="ECO:0000256" key="1">
    <source>
        <dbReference type="SAM" id="MobiDB-lite"/>
    </source>
</evidence>
<sequence length="87" mass="9540">MPDSSDPLGKQLKPRPQRARERSRLGEALVGVSDLQRSSCCAGAARPRSALGTVTQWSGLRARRPGGETMRWGGKERGTYRFIGRAE</sequence>
<feature type="region of interest" description="Disordered" evidence="1">
    <location>
        <begin position="1"/>
        <end position="23"/>
    </location>
</feature>
<reference evidence="2" key="1">
    <citation type="journal article" date="2022" name="bioRxiv">
        <title>Sequencing and chromosome-scale assembly of the giantPleurodeles waltlgenome.</title>
        <authorList>
            <person name="Brown T."/>
            <person name="Elewa A."/>
            <person name="Iarovenko S."/>
            <person name="Subramanian E."/>
            <person name="Araus A.J."/>
            <person name="Petzold A."/>
            <person name="Susuki M."/>
            <person name="Suzuki K.-i.T."/>
            <person name="Hayashi T."/>
            <person name="Toyoda A."/>
            <person name="Oliveira C."/>
            <person name="Osipova E."/>
            <person name="Leigh N.D."/>
            <person name="Simon A."/>
            <person name="Yun M.H."/>
        </authorList>
    </citation>
    <scope>NUCLEOTIDE SEQUENCE</scope>
    <source>
        <strain evidence="2">20211129_DDA</strain>
        <tissue evidence="2">Liver</tissue>
    </source>
</reference>
<dbReference type="AlphaFoldDB" id="A0AAV7RFK1"/>
<accession>A0AAV7RFK1</accession>
<protein>
    <submittedName>
        <fullName evidence="2">Uncharacterized protein</fullName>
    </submittedName>
</protein>
<comment type="caution">
    <text evidence="2">The sequence shown here is derived from an EMBL/GenBank/DDBJ whole genome shotgun (WGS) entry which is preliminary data.</text>
</comment>
<dbReference type="Proteomes" id="UP001066276">
    <property type="component" value="Chromosome 5"/>
</dbReference>
<evidence type="ECO:0000313" key="3">
    <source>
        <dbReference type="Proteomes" id="UP001066276"/>
    </source>
</evidence>
<gene>
    <name evidence="2" type="ORF">NDU88_003075</name>
</gene>